<dbReference type="PANTHER" id="PTHR12891:SF0">
    <property type="entry name" value="MMS19 NUCLEOTIDE EXCISION REPAIR PROTEIN HOMOLOG"/>
    <property type="match status" value="1"/>
</dbReference>
<dbReference type="AlphaFoldDB" id="A0A8S3YTL6"/>
<reference evidence="2" key="1">
    <citation type="submission" date="2021-04" db="EMBL/GenBank/DDBJ databases">
        <authorList>
            <consortium name="Molecular Ecology Group"/>
        </authorList>
    </citation>
    <scope>NUCLEOTIDE SEQUENCE</scope>
</reference>
<keyword evidence="1" id="KW-0234">DNA repair</keyword>
<evidence type="ECO:0000256" key="1">
    <source>
        <dbReference type="RuleBase" id="RU367072"/>
    </source>
</evidence>
<comment type="subunit">
    <text evidence="1">Component of the CIA complex.</text>
</comment>
<comment type="similarity">
    <text evidence="1">Belongs to the MET18/MMS19 family.</text>
</comment>
<keyword evidence="1" id="KW-0539">Nucleus</keyword>
<organism evidence="2 3">
    <name type="scientific">Candidula unifasciata</name>
    <dbReference type="NCBI Taxonomy" id="100452"/>
    <lineage>
        <taxon>Eukaryota</taxon>
        <taxon>Metazoa</taxon>
        <taxon>Spiralia</taxon>
        <taxon>Lophotrochozoa</taxon>
        <taxon>Mollusca</taxon>
        <taxon>Gastropoda</taxon>
        <taxon>Heterobranchia</taxon>
        <taxon>Euthyneura</taxon>
        <taxon>Panpulmonata</taxon>
        <taxon>Eupulmonata</taxon>
        <taxon>Stylommatophora</taxon>
        <taxon>Helicina</taxon>
        <taxon>Helicoidea</taxon>
        <taxon>Geomitridae</taxon>
        <taxon>Candidula</taxon>
    </lineage>
</organism>
<proteinExistence type="inferred from homology"/>
<name>A0A8S3YTL6_9EUPU</name>
<gene>
    <name evidence="2" type="ORF">CUNI_LOCUS5871</name>
</gene>
<dbReference type="GO" id="GO:0016226">
    <property type="term" value="P:iron-sulfur cluster assembly"/>
    <property type="evidence" value="ECO:0007669"/>
    <property type="project" value="UniProtKB-UniRule"/>
</dbReference>
<dbReference type="InterPro" id="IPR016024">
    <property type="entry name" value="ARM-type_fold"/>
</dbReference>
<comment type="subcellular location">
    <subcellularLocation>
        <location evidence="1">Cytoplasm</location>
        <location evidence="1">Cytoskeleton</location>
        <location evidence="1">Spindle</location>
    </subcellularLocation>
    <subcellularLocation>
        <location evidence="1">Nucleus</location>
    </subcellularLocation>
</comment>
<dbReference type="Proteomes" id="UP000678393">
    <property type="component" value="Unassembled WGS sequence"/>
</dbReference>
<keyword evidence="3" id="KW-1185">Reference proteome</keyword>
<dbReference type="EMBL" id="CAJHNH020000877">
    <property type="protein sequence ID" value="CAG5120313.1"/>
    <property type="molecule type" value="Genomic_DNA"/>
</dbReference>
<accession>A0A8S3YTL6</accession>
<sequence>MLFLTLIECAPVYGYQGLNSFLGSLTSSAKREVLMNLSPELSRAAKEAVKAVYSAVALSDKGPENMTATLVDLYQDITQYLQASDVKKSCLAYSLLQSVASASPSSLCTVASLCLSTLINQCAKEAHLSDQQAYLKELKGFLEVFQHYQTNENVTEVFKQHLPSLFLLYEDLLKKENNEVQLEAISALTVLINSRLDSVRDKCDTFLDYLVKQSVMDHDNILRKQLLTSLHVLVTENSGLRDRAIDSLTQLVKSTSSPLAAVALVHVVTDDKSFLTVNAFLLAMIAQDITSDNVTHVVSYTEALSQLLTRLAGDKACMNLVVNETALPLLRIVRIWCAACSRGCKR</sequence>
<protein>
    <recommendedName>
        <fullName evidence="1">MMS19 nucleotide excision repair protein</fullName>
    </recommendedName>
</protein>
<comment type="function">
    <text evidence="1">Key component of the cytosolic iron-sulfur protein assembly (CIA) complex, a multiprotein complex that mediates the incorporation of iron-sulfur cluster into apoproteins specifically involved in DNA metabolism and genomic integrity. In the CIA complex, MMS19 acts as an adapter between early-acting CIA components and a subset of cellular target iron-sulfur proteins.</text>
</comment>
<dbReference type="InterPro" id="IPR039920">
    <property type="entry name" value="MMS19"/>
</dbReference>
<dbReference type="GO" id="GO:0051604">
    <property type="term" value="P:protein maturation"/>
    <property type="evidence" value="ECO:0007669"/>
    <property type="project" value="UniProtKB-UniRule"/>
</dbReference>
<keyword evidence="1" id="KW-0963">Cytoplasm</keyword>
<keyword evidence="1" id="KW-0227">DNA damage</keyword>
<dbReference type="GO" id="GO:0097361">
    <property type="term" value="C:cytosolic [4Fe-4S] assembly targeting complex"/>
    <property type="evidence" value="ECO:0007669"/>
    <property type="project" value="UniProtKB-UniRule"/>
</dbReference>
<keyword evidence="1" id="KW-0206">Cytoskeleton</keyword>
<dbReference type="SUPFAM" id="SSF48371">
    <property type="entry name" value="ARM repeat"/>
    <property type="match status" value="1"/>
</dbReference>
<comment type="caution">
    <text evidence="2">The sequence shown here is derived from an EMBL/GenBank/DDBJ whole genome shotgun (WGS) entry which is preliminary data.</text>
</comment>
<evidence type="ECO:0000313" key="2">
    <source>
        <dbReference type="EMBL" id="CAG5120313.1"/>
    </source>
</evidence>
<evidence type="ECO:0000313" key="3">
    <source>
        <dbReference type="Proteomes" id="UP000678393"/>
    </source>
</evidence>
<dbReference type="GO" id="GO:0005819">
    <property type="term" value="C:spindle"/>
    <property type="evidence" value="ECO:0007669"/>
    <property type="project" value="UniProtKB-SubCell"/>
</dbReference>
<dbReference type="GO" id="GO:0005634">
    <property type="term" value="C:nucleus"/>
    <property type="evidence" value="ECO:0007669"/>
    <property type="project" value="UniProtKB-SubCell"/>
</dbReference>
<dbReference type="GO" id="GO:0006281">
    <property type="term" value="P:DNA repair"/>
    <property type="evidence" value="ECO:0007669"/>
    <property type="project" value="UniProtKB-UniRule"/>
</dbReference>
<dbReference type="PANTHER" id="PTHR12891">
    <property type="entry name" value="DNA REPAIR/TRANSCRIPTION PROTEIN MET18/MMS19"/>
    <property type="match status" value="1"/>
</dbReference>